<reference evidence="5" key="1">
    <citation type="submission" date="2019-06" db="EMBL/GenBank/DDBJ databases">
        <authorList>
            <consortium name="Wellcome Sanger Institute Data Sharing"/>
        </authorList>
    </citation>
    <scope>NUCLEOTIDE SEQUENCE [LARGE SCALE GENOMIC DNA]</scope>
</reference>
<dbReference type="GO" id="GO:0004888">
    <property type="term" value="F:transmembrane signaling receptor activity"/>
    <property type="evidence" value="ECO:0007669"/>
    <property type="project" value="TreeGrafter"/>
</dbReference>
<evidence type="ECO:0000259" key="4">
    <source>
        <dbReference type="PROSITE" id="PS50835"/>
    </source>
</evidence>
<keyword evidence="2" id="KW-0812">Transmembrane</keyword>
<dbReference type="AlphaFoldDB" id="A0A672GAU7"/>
<dbReference type="PROSITE" id="PS50835">
    <property type="entry name" value="IG_LIKE"/>
    <property type="match status" value="1"/>
</dbReference>
<dbReference type="OMA" id="NHENTLF"/>
<dbReference type="InterPro" id="IPR050671">
    <property type="entry name" value="CD300_family_receptors"/>
</dbReference>
<keyword evidence="6" id="KW-1185">Reference proteome</keyword>
<dbReference type="InterPro" id="IPR013783">
    <property type="entry name" value="Ig-like_fold"/>
</dbReference>
<feature type="domain" description="Ig-like" evidence="4">
    <location>
        <begin position="22"/>
        <end position="110"/>
    </location>
</feature>
<dbReference type="Pfam" id="PF07686">
    <property type="entry name" value="V-set"/>
    <property type="match status" value="1"/>
</dbReference>
<dbReference type="Proteomes" id="UP000472267">
    <property type="component" value="Chromosome 8"/>
</dbReference>
<comment type="subcellular location">
    <subcellularLocation>
        <location evidence="1">Membrane</location>
    </subcellularLocation>
</comment>
<evidence type="ECO:0000256" key="2">
    <source>
        <dbReference type="ARBA" id="ARBA00022692"/>
    </source>
</evidence>
<dbReference type="Gene3D" id="2.60.40.10">
    <property type="entry name" value="Immunoglobulins"/>
    <property type="match status" value="2"/>
</dbReference>
<keyword evidence="3" id="KW-0472">Membrane</keyword>
<dbReference type="InParanoid" id="A0A672GAU7"/>
<protein>
    <recommendedName>
        <fullName evidence="4">Ig-like domain-containing protein</fullName>
    </recommendedName>
</protein>
<proteinExistence type="predicted"/>
<dbReference type="InterPro" id="IPR007110">
    <property type="entry name" value="Ig-like_dom"/>
</dbReference>
<dbReference type="SUPFAM" id="SSF48726">
    <property type="entry name" value="Immunoglobulin"/>
    <property type="match status" value="2"/>
</dbReference>
<evidence type="ECO:0000313" key="6">
    <source>
        <dbReference type="Proteomes" id="UP000472267"/>
    </source>
</evidence>
<dbReference type="PANTHER" id="PTHR11860">
    <property type="entry name" value="POLYMERIC-IMMUNOGLOBULIN RECEPTOR"/>
    <property type="match status" value="1"/>
</dbReference>
<evidence type="ECO:0000256" key="3">
    <source>
        <dbReference type="ARBA" id="ARBA00023136"/>
    </source>
</evidence>
<dbReference type="InterPro" id="IPR036179">
    <property type="entry name" value="Ig-like_dom_sf"/>
</dbReference>
<evidence type="ECO:0000256" key="1">
    <source>
        <dbReference type="ARBA" id="ARBA00004370"/>
    </source>
</evidence>
<reference evidence="5" key="3">
    <citation type="submission" date="2025-09" db="UniProtKB">
        <authorList>
            <consortium name="Ensembl"/>
        </authorList>
    </citation>
    <scope>IDENTIFICATION</scope>
</reference>
<accession>A0A672GAU7</accession>
<evidence type="ECO:0000313" key="5">
    <source>
        <dbReference type="Ensembl" id="ENSSFAP00005008299.1"/>
    </source>
</evidence>
<dbReference type="SMART" id="SM00409">
    <property type="entry name" value="IG"/>
    <property type="match status" value="2"/>
</dbReference>
<organism evidence="5 6">
    <name type="scientific">Salarias fasciatus</name>
    <name type="common">Jewelled blenny</name>
    <name type="synonym">Blennius fasciatus</name>
    <dbReference type="NCBI Taxonomy" id="181472"/>
    <lineage>
        <taxon>Eukaryota</taxon>
        <taxon>Metazoa</taxon>
        <taxon>Chordata</taxon>
        <taxon>Craniata</taxon>
        <taxon>Vertebrata</taxon>
        <taxon>Euteleostomi</taxon>
        <taxon>Actinopterygii</taxon>
        <taxon>Neopterygii</taxon>
        <taxon>Teleostei</taxon>
        <taxon>Neoteleostei</taxon>
        <taxon>Acanthomorphata</taxon>
        <taxon>Ovalentaria</taxon>
        <taxon>Blenniimorphae</taxon>
        <taxon>Blenniiformes</taxon>
        <taxon>Blennioidei</taxon>
        <taxon>Blenniidae</taxon>
        <taxon>Salariinae</taxon>
        <taxon>Salarias</taxon>
    </lineage>
</organism>
<sequence>CICMQIHGTLKLLNDVFLVAGTRSLVTVSEVSAKAGGSISIPCLYEPQYTSSIKYLCQTWKSEKRFMIHDDQSRQVFTVTITDLQPQDASYYWCAVRTSTPLKILKKKLNILMESVVFLSCQGVPGLHVDNQEVKGFMGEDLTISCYCSNTGESQWCRLGGPCVKGSAGEIDSTSVIINNNHDGVFTVTMKRLRTESSGWYFCASEGLQMPVHVTVEHRPPMSECSTLHLIKKPH</sequence>
<dbReference type="InterPro" id="IPR013106">
    <property type="entry name" value="Ig_V-set"/>
</dbReference>
<dbReference type="PANTHER" id="PTHR11860:SF87">
    <property type="entry name" value="CMRF35-LIKE MOLECULE 8"/>
    <property type="match status" value="1"/>
</dbReference>
<dbReference type="InterPro" id="IPR003599">
    <property type="entry name" value="Ig_sub"/>
</dbReference>
<dbReference type="Ensembl" id="ENSSFAT00005008707.1">
    <property type="protein sequence ID" value="ENSSFAP00005008299.1"/>
    <property type="gene ID" value="ENSSFAG00005004865.1"/>
</dbReference>
<reference evidence="5" key="2">
    <citation type="submission" date="2025-08" db="UniProtKB">
        <authorList>
            <consortium name="Ensembl"/>
        </authorList>
    </citation>
    <scope>IDENTIFICATION</scope>
</reference>
<dbReference type="GO" id="GO:0005886">
    <property type="term" value="C:plasma membrane"/>
    <property type="evidence" value="ECO:0007669"/>
    <property type="project" value="TreeGrafter"/>
</dbReference>
<name>A0A672GAU7_SALFA</name>